<dbReference type="GO" id="GO:0000287">
    <property type="term" value="F:magnesium ion binding"/>
    <property type="evidence" value="ECO:0007669"/>
    <property type="project" value="TreeGrafter"/>
</dbReference>
<dbReference type="InterPro" id="IPR040442">
    <property type="entry name" value="Pyrv_kinase-like_dom_sf"/>
</dbReference>
<comment type="subunit">
    <text evidence="2">Homodecamer; pentamer of dimers.</text>
</comment>
<accession>A0A9X1LN06</accession>
<comment type="similarity">
    <text evidence="1">Belongs to the PanB family.</text>
</comment>
<dbReference type="PANTHER" id="PTHR20881">
    <property type="entry name" value="3-METHYL-2-OXOBUTANOATE HYDROXYMETHYLTRANSFERASE"/>
    <property type="match status" value="1"/>
</dbReference>
<comment type="caution">
    <text evidence="6">The sequence shown here is derived from an EMBL/GenBank/DDBJ whole genome shotgun (WGS) entry which is preliminary data.</text>
</comment>
<dbReference type="Gene3D" id="3.20.20.60">
    <property type="entry name" value="Phosphoenolpyruvate-binding domains"/>
    <property type="match status" value="1"/>
</dbReference>
<dbReference type="Pfam" id="PF02548">
    <property type="entry name" value="Pantoate_transf"/>
    <property type="match status" value="1"/>
</dbReference>
<dbReference type="RefSeq" id="WP_227529830.1">
    <property type="nucleotide sequence ID" value="NZ_JAGTTM010000001.1"/>
</dbReference>
<proteinExistence type="inferred from homology"/>
<dbReference type="SUPFAM" id="SSF51621">
    <property type="entry name" value="Phosphoenolpyruvate/pyruvate domain"/>
    <property type="match status" value="1"/>
</dbReference>
<organism evidence="6 7">
    <name type="scientific">Microbacterium tenebrionis</name>
    <dbReference type="NCBI Taxonomy" id="2830665"/>
    <lineage>
        <taxon>Bacteria</taxon>
        <taxon>Bacillati</taxon>
        <taxon>Actinomycetota</taxon>
        <taxon>Actinomycetes</taxon>
        <taxon>Micrococcales</taxon>
        <taxon>Microbacteriaceae</taxon>
        <taxon>Microbacterium</taxon>
    </lineage>
</organism>
<name>A0A9X1LN06_9MICO</name>
<dbReference type="PANTHER" id="PTHR20881:SF0">
    <property type="entry name" value="3-METHYL-2-OXOBUTANOATE HYDROXYMETHYLTRANSFERASE"/>
    <property type="match status" value="1"/>
</dbReference>
<dbReference type="EC" id="2.1.2.11" evidence="3"/>
<keyword evidence="4" id="KW-0566">Pantothenate biosynthesis</keyword>
<evidence type="ECO:0000313" key="7">
    <source>
        <dbReference type="Proteomes" id="UP001139289"/>
    </source>
</evidence>
<reference evidence="6" key="1">
    <citation type="submission" date="2021-04" db="EMBL/GenBank/DDBJ databases">
        <title>Microbacterium tenobrionis sp. nov. and Microbacterium allomyrinae sp. nov., isolated from larvae of Tenobrio molitor and Allomyrina dichotoma, respectively.</title>
        <authorList>
            <person name="Lee S.D."/>
        </authorList>
    </citation>
    <scope>NUCLEOTIDE SEQUENCE</scope>
    <source>
        <strain evidence="6">YMB-B2</strain>
    </source>
</reference>
<keyword evidence="5 6" id="KW-0808">Transferase</keyword>
<dbReference type="GO" id="GO:0015940">
    <property type="term" value="P:pantothenate biosynthetic process"/>
    <property type="evidence" value="ECO:0007669"/>
    <property type="project" value="UniProtKB-KW"/>
</dbReference>
<dbReference type="InterPro" id="IPR015813">
    <property type="entry name" value="Pyrv/PenolPyrv_kinase-like_dom"/>
</dbReference>
<dbReference type="Proteomes" id="UP001139289">
    <property type="component" value="Unassembled WGS sequence"/>
</dbReference>
<evidence type="ECO:0000256" key="4">
    <source>
        <dbReference type="ARBA" id="ARBA00022655"/>
    </source>
</evidence>
<dbReference type="GO" id="GO:0003864">
    <property type="term" value="F:3-methyl-2-oxobutanoate hydroxymethyltransferase activity"/>
    <property type="evidence" value="ECO:0007669"/>
    <property type="project" value="UniProtKB-EC"/>
</dbReference>
<gene>
    <name evidence="6" type="ORF">KEC56_03465</name>
</gene>
<sequence length="71" mass="7393">MTVRQIACVGSTVERVPTLFARGVPVLGHVGLAPQTTAMLGGTRVQARTTDAASRVIEDALAPHRANDRAG</sequence>
<evidence type="ECO:0000256" key="1">
    <source>
        <dbReference type="ARBA" id="ARBA00008676"/>
    </source>
</evidence>
<evidence type="ECO:0000256" key="3">
    <source>
        <dbReference type="ARBA" id="ARBA00012618"/>
    </source>
</evidence>
<evidence type="ECO:0000256" key="5">
    <source>
        <dbReference type="ARBA" id="ARBA00022679"/>
    </source>
</evidence>
<keyword evidence="7" id="KW-1185">Reference proteome</keyword>
<protein>
    <recommendedName>
        <fullName evidence="3">3-methyl-2-oxobutanoate hydroxymethyltransferase</fullName>
        <ecNumber evidence="3">2.1.2.11</ecNumber>
    </recommendedName>
</protein>
<dbReference type="AlphaFoldDB" id="A0A9X1LN06"/>
<evidence type="ECO:0000313" key="6">
    <source>
        <dbReference type="EMBL" id="MCC2028592.1"/>
    </source>
</evidence>
<dbReference type="EMBL" id="JAGTTM010000001">
    <property type="protein sequence ID" value="MCC2028592.1"/>
    <property type="molecule type" value="Genomic_DNA"/>
</dbReference>
<evidence type="ECO:0000256" key="2">
    <source>
        <dbReference type="ARBA" id="ARBA00011424"/>
    </source>
</evidence>
<dbReference type="InterPro" id="IPR003700">
    <property type="entry name" value="Pantoate_hydroxy_MeTrfase"/>
</dbReference>